<reference evidence="3" key="1">
    <citation type="submission" date="2020-04" db="EMBL/GenBank/DDBJ databases">
        <title>Draft genome resource of the tomato pathogen Pseudocercospora fuligena.</title>
        <authorList>
            <person name="Zaccaron A."/>
        </authorList>
    </citation>
    <scope>NUCLEOTIDE SEQUENCE</scope>
    <source>
        <strain evidence="3">PF001</strain>
    </source>
</reference>
<protein>
    <submittedName>
        <fullName evidence="3">Vegetative incompatibility protein HET-E-1</fullName>
    </submittedName>
</protein>
<name>A0A8H6R463_9PEZI</name>
<organism evidence="3 4">
    <name type="scientific">Pseudocercospora fuligena</name>
    <dbReference type="NCBI Taxonomy" id="685502"/>
    <lineage>
        <taxon>Eukaryota</taxon>
        <taxon>Fungi</taxon>
        <taxon>Dikarya</taxon>
        <taxon>Ascomycota</taxon>
        <taxon>Pezizomycotina</taxon>
        <taxon>Dothideomycetes</taxon>
        <taxon>Dothideomycetidae</taxon>
        <taxon>Mycosphaerellales</taxon>
        <taxon>Mycosphaerellaceae</taxon>
        <taxon>Pseudocercospora</taxon>
    </lineage>
</organism>
<dbReference type="OrthoDB" id="674604at2759"/>
<proteinExistence type="predicted"/>
<gene>
    <name evidence="3" type="ORF">HII31_13732</name>
</gene>
<feature type="domain" description="DUF8212" evidence="2">
    <location>
        <begin position="54"/>
        <end position="115"/>
    </location>
</feature>
<evidence type="ECO:0000313" key="3">
    <source>
        <dbReference type="EMBL" id="KAF7184920.1"/>
    </source>
</evidence>
<dbReference type="AlphaFoldDB" id="A0A8H6R463"/>
<keyword evidence="4" id="KW-1185">Reference proteome</keyword>
<keyword evidence="1" id="KW-0472">Membrane</keyword>
<evidence type="ECO:0000259" key="2">
    <source>
        <dbReference type="Pfam" id="PF26640"/>
    </source>
</evidence>
<keyword evidence="1" id="KW-0812">Transmembrane</keyword>
<comment type="caution">
    <text evidence="3">The sequence shown here is derived from an EMBL/GenBank/DDBJ whole genome shotgun (WGS) entry which is preliminary data.</text>
</comment>
<feature type="transmembrane region" description="Helical" evidence="1">
    <location>
        <begin position="332"/>
        <end position="351"/>
    </location>
</feature>
<dbReference type="InterPro" id="IPR058525">
    <property type="entry name" value="DUF8212"/>
</dbReference>
<evidence type="ECO:0000256" key="1">
    <source>
        <dbReference type="SAM" id="Phobius"/>
    </source>
</evidence>
<dbReference type="Pfam" id="PF26640">
    <property type="entry name" value="DUF8212"/>
    <property type="match status" value="1"/>
</dbReference>
<dbReference type="PANTHER" id="PTHR10622:SF10">
    <property type="entry name" value="HET DOMAIN-CONTAINING PROTEIN"/>
    <property type="match status" value="1"/>
</dbReference>
<accession>A0A8H6R463</accession>
<feature type="transmembrane region" description="Helical" evidence="1">
    <location>
        <begin position="277"/>
        <end position="293"/>
    </location>
</feature>
<dbReference type="EMBL" id="JABCIY010000347">
    <property type="protein sequence ID" value="KAF7184920.1"/>
    <property type="molecule type" value="Genomic_DNA"/>
</dbReference>
<dbReference type="Proteomes" id="UP000660729">
    <property type="component" value="Unassembled WGS sequence"/>
</dbReference>
<evidence type="ECO:0000313" key="4">
    <source>
        <dbReference type="Proteomes" id="UP000660729"/>
    </source>
</evidence>
<keyword evidence="1" id="KW-1133">Transmembrane helix</keyword>
<sequence>MEYLTKQKKLHDASVACRMSWASGRSTTRLEDNAYALLGIFGVNMSLRYGEGTKAFTRLQELIMQRSDDDSLFAWRLTDQEHHEVHEDSKVRYGLFAEHPADFARSSKIVPVRRRSFPHVVTGRGVELFAPADLCSTMLESCWLGQYILREMDLSTRVRLACRDMSSSTTEKHSITLKIKKDLSPLPTDARLLYRRIDADETLLTNYARFHSILILAFGRRGFYIAPTKTFERANYRLHDCPQAILLRLLSLLYTISLAGISTYATSDRGQEHHMSIGMSWAILTFGLLMSHWKMTYTASVLIMATISGEAPWTLDGVAIKVLQDVQRLGTSLTPGIAAVGAVTLAVGYWLTAVSPMP</sequence>
<feature type="transmembrane region" description="Helical" evidence="1">
    <location>
        <begin position="245"/>
        <end position="265"/>
    </location>
</feature>
<dbReference type="PANTHER" id="PTHR10622">
    <property type="entry name" value="HET DOMAIN-CONTAINING PROTEIN"/>
    <property type="match status" value="1"/>
</dbReference>